<name>A0A1M5D2A4_9BACI</name>
<feature type="transmembrane region" description="Helical" evidence="8">
    <location>
        <begin position="236"/>
        <end position="256"/>
    </location>
</feature>
<protein>
    <submittedName>
        <fullName evidence="10">Rhomboid family peptidase. Serine peptidase. MEROPS family S54</fullName>
    </submittedName>
</protein>
<keyword evidence="11" id="KW-1185">Reference proteome</keyword>
<dbReference type="InterPro" id="IPR050925">
    <property type="entry name" value="Rhomboid_protease_S54"/>
</dbReference>
<keyword evidence="4" id="KW-0378">Hydrolase</keyword>
<feature type="transmembrane region" description="Helical" evidence="8">
    <location>
        <begin position="372"/>
        <end position="390"/>
    </location>
</feature>
<dbReference type="GO" id="GO:0004252">
    <property type="term" value="F:serine-type endopeptidase activity"/>
    <property type="evidence" value="ECO:0007669"/>
    <property type="project" value="InterPro"/>
</dbReference>
<dbReference type="Gene3D" id="1.25.40.10">
    <property type="entry name" value="Tetratricopeptide repeat domain"/>
    <property type="match status" value="1"/>
</dbReference>
<feature type="transmembrane region" description="Helical" evidence="8">
    <location>
        <begin position="268"/>
        <end position="286"/>
    </location>
</feature>
<dbReference type="PANTHER" id="PTHR43731:SF14">
    <property type="entry name" value="PRESENILIN-ASSOCIATED RHOMBOID-LIKE PROTEIN, MITOCHONDRIAL"/>
    <property type="match status" value="1"/>
</dbReference>
<feature type="repeat" description="TPR" evidence="7">
    <location>
        <begin position="469"/>
        <end position="501"/>
    </location>
</feature>
<dbReference type="Proteomes" id="UP000183988">
    <property type="component" value="Unassembled WGS sequence"/>
</dbReference>
<dbReference type="InterPro" id="IPR019734">
    <property type="entry name" value="TPR_rpt"/>
</dbReference>
<evidence type="ECO:0000259" key="9">
    <source>
        <dbReference type="Pfam" id="PF01694"/>
    </source>
</evidence>
<feature type="transmembrane region" description="Helical" evidence="8">
    <location>
        <begin position="343"/>
        <end position="360"/>
    </location>
</feature>
<dbReference type="RefSeq" id="WP_072887621.1">
    <property type="nucleotide sequence ID" value="NZ_FQVW01000001.1"/>
</dbReference>
<dbReference type="OrthoDB" id="9813074at2"/>
<evidence type="ECO:0000256" key="7">
    <source>
        <dbReference type="PROSITE-ProRule" id="PRU00339"/>
    </source>
</evidence>
<dbReference type="InterPro" id="IPR022764">
    <property type="entry name" value="Peptidase_S54_rhomboid_dom"/>
</dbReference>
<evidence type="ECO:0000313" key="10">
    <source>
        <dbReference type="EMBL" id="SHF61054.1"/>
    </source>
</evidence>
<feature type="transmembrane region" description="Helical" evidence="8">
    <location>
        <begin position="319"/>
        <end position="337"/>
    </location>
</feature>
<sequence length="516" mass="59631">MVLKEQYKAFALATQLAEHENFNVLSMNEKTKEIWLEKYNNKVSTVIRIVNRQFDWKNHLKQDVGLFFQKVKTMKKLFRGKIELHNVYIAQNAPVDDWEVLKKTLRLKEKTPITMNVYYLEETNFNDELARFQNAVNVSDKKTIDIEKSELEMEYANQSNKQYLTKLLHDRRKEYKQVFTFGKPIFTYILLAINVLVFFLLEISGGSQNTENLIQFGAKYNPAIINGEWWRLFSAMFLHIGFFHLLMNMLAIYYLGNLIEKIYGSWRFLIIYFLAGLGGSLASFALTENVSAGASGALFGLFGALLFFGMVYKDIFFQTMGNNVIILLIINTVFGFVVPQVDAWAHMGGLAAGFLGAFIVHLPKKKDGLKQIIATILFVVLVGVVLVYGIDKNENSPLVQLTFIEEYIEQNKYEEIVERANIGLENPGEFEAILLFQRSYGYIGLNDVELAIEDLEKSIEIQDRENRIPESYYNLALLYNRTDNPKAVELIEKAYQLKPNNESYQKLYDEITNRDF</sequence>
<dbReference type="Pfam" id="PF01694">
    <property type="entry name" value="Rhomboid"/>
    <property type="match status" value="1"/>
</dbReference>
<evidence type="ECO:0000256" key="2">
    <source>
        <dbReference type="ARBA" id="ARBA00009045"/>
    </source>
</evidence>
<keyword evidence="7" id="KW-0802">TPR repeat</keyword>
<evidence type="ECO:0000256" key="8">
    <source>
        <dbReference type="SAM" id="Phobius"/>
    </source>
</evidence>
<evidence type="ECO:0000256" key="6">
    <source>
        <dbReference type="ARBA" id="ARBA00023136"/>
    </source>
</evidence>
<evidence type="ECO:0000256" key="5">
    <source>
        <dbReference type="ARBA" id="ARBA00022989"/>
    </source>
</evidence>
<keyword evidence="5 8" id="KW-1133">Transmembrane helix</keyword>
<dbReference type="GO" id="GO:0016020">
    <property type="term" value="C:membrane"/>
    <property type="evidence" value="ECO:0007669"/>
    <property type="project" value="UniProtKB-SubCell"/>
</dbReference>
<dbReference type="InterPro" id="IPR035952">
    <property type="entry name" value="Rhomboid-like_sf"/>
</dbReference>
<dbReference type="Gene3D" id="1.20.1540.10">
    <property type="entry name" value="Rhomboid-like"/>
    <property type="match status" value="1"/>
</dbReference>
<feature type="transmembrane region" description="Helical" evidence="8">
    <location>
        <begin position="181"/>
        <end position="201"/>
    </location>
</feature>
<dbReference type="EMBL" id="FQVW01000001">
    <property type="protein sequence ID" value="SHF61054.1"/>
    <property type="molecule type" value="Genomic_DNA"/>
</dbReference>
<reference evidence="10 11" key="1">
    <citation type="submission" date="2016-11" db="EMBL/GenBank/DDBJ databases">
        <authorList>
            <person name="Jaros S."/>
            <person name="Januszkiewicz K."/>
            <person name="Wedrychowicz H."/>
        </authorList>
    </citation>
    <scope>NUCLEOTIDE SEQUENCE [LARGE SCALE GENOMIC DNA]</scope>
    <source>
        <strain evidence="10 11">IBRC-M 10683</strain>
    </source>
</reference>
<comment type="subcellular location">
    <subcellularLocation>
        <location evidence="1">Membrane</location>
        <topology evidence="1">Multi-pass membrane protein</topology>
    </subcellularLocation>
</comment>
<keyword evidence="6 8" id="KW-0472">Membrane</keyword>
<dbReference type="PROSITE" id="PS50005">
    <property type="entry name" value="TPR"/>
    <property type="match status" value="1"/>
</dbReference>
<evidence type="ECO:0000256" key="3">
    <source>
        <dbReference type="ARBA" id="ARBA00022692"/>
    </source>
</evidence>
<comment type="similarity">
    <text evidence="2">Belongs to the peptidase S54 family.</text>
</comment>
<gene>
    <name evidence="10" type="ORF">SAMN05216225_1001489</name>
</gene>
<accession>A0A1M5D2A4</accession>
<evidence type="ECO:0000313" key="11">
    <source>
        <dbReference type="Proteomes" id="UP000183988"/>
    </source>
</evidence>
<dbReference type="SUPFAM" id="SSF48452">
    <property type="entry name" value="TPR-like"/>
    <property type="match status" value="1"/>
</dbReference>
<dbReference type="AlphaFoldDB" id="A0A1M5D2A4"/>
<feature type="transmembrane region" description="Helical" evidence="8">
    <location>
        <begin position="292"/>
        <end position="312"/>
    </location>
</feature>
<keyword evidence="3 8" id="KW-0812">Transmembrane</keyword>
<dbReference type="SUPFAM" id="SSF144091">
    <property type="entry name" value="Rhomboid-like"/>
    <property type="match status" value="1"/>
</dbReference>
<dbReference type="STRING" id="930117.SAMN05216225_1001489"/>
<dbReference type="PANTHER" id="PTHR43731">
    <property type="entry name" value="RHOMBOID PROTEASE"/>
    <property type="match status" value="1"/>
</dbReference>
<dbReference type="InterPro" id="IPR011990">
    <property type="entry name" value="TPR-like_helical_dom_sf"/>
</dbReference>
<evidence type="ECO:0000256" key="1">
    <source>
        <dbReference type="ARBA" id="ARBA00004141"/>
    </source>
</evidence>
<evidence type="ECO:0000256" key="4">
    <source>
        <dbReference type="ARBA" id="ARBA00022801"/>
    </source>
</evidence>
<organism evidence="10 11">
    <name type="scientific">Ornithinibacillus halophilus</name>
    <dbReference type="NCBI Taxonomy" id="930117"/>
    <lineage>
        <taxon>Bacteria</taxon>
        <taxon>Bacillati</taxon>
        <taxon>Bacillota</taxon>
        <taxon>Bacilli</taxon>
        <taxon>Bacillales</taxon>
        <taxon>Bacillaceae</taxon>
        <taxon>Ornithinibacillus</taxon>
    </lineage>
</organism>
<dbReference type="SMART" id="SM00028">
    <property type="entry name" value="TPR"/>
    <property type="match status" value="2"/>
</dbReference>
<feature type="domain" description="Peptidase S54 rhomboid" evidence="9">
    <location>
        <begin position="227"/>
        <end position="361"/>
    </location>
</feature>
<proteinExistence type="inferred from homology"/>